<feature type="domain" description="N-acetyltransferase" evidence="1">
    <location>
        <begin position="17"/>
        <end position="181"/>
    </location>
</feature>
<dbReference type="InterPro" id="IPR016181">
    <property type="entry name" value="Acyl_CoA_acyltransferase"/>
</dbReference>
<evidence type="ECO:0000313" key="2">
    <source>
        <dbReference type="EMBL" id="SHH34446.1"/>
    </source>
</evidence>
<name>A0A1M5S7H7_9CLOT</name>
<proteinExistence type="predicted"/>
<dbReference type="OrthoDB" id="9811523at2"/>
<keyword evidence="2" id="KW-0808">Transferase</keyword>
<dbReference type="PANTHER" id="PTHR43792:SF9">
    <property type="entry name" value="RIBOSOMAL-PROTEIN-ALANINE ACETYLTRANSFERASE"/>
    <property type="match status" value="1"/>
</dbReference>
<dbReference type="EMBL" id="FQXM01000004">
    <property type="protein sequence ID" value="SHH34446.1"/>
    <property type="molecule type" value="Genomic_DNA"/>
</dbReference>
<gene>
    <name evidence="2" type="ORF">SAMN02745207_00795</name>
</gene>
<dbReference type="RefSeq" id="WP_073337141.1">
    <property type="nucleotide sequence ID" value="NZ_FQXM01000004.1"/>
</dbReference>
<dbReference type="Pfam" id="PF13302">
    <property type="entry name" value="Acetyltransf_3"/>
    <property type="match status" value="1"/>
</dbReference>
<sequence length="182" mass="21822">MEYLLERDFVVIETERLILRRIDLSDNTDLFEIFSSEKIMMFYGMFPMKELIESDNLIMNFNKGFEEGRTIRWGIELKKENKLIGTCGYHNWNKKNFRAEIGYELSDKYWRKGYITEAVNGIIEYGFHHMCLNRIEALVYPENIASQESLRKLGFVKEGLLREYAFLRNKKQDLIMYSLLKR</sequence>
<dbReference type="InterPro" id="IPR000182">
    <property type="entry name" value="GNAT_dom"/>
</dbReference>
<evidence type="ECO:0000259" key="1">
    <source>
        <dbReference type="PROSITE" id="PS51186"/>
    </source>
</evidence>
<dbReference type="SUPFAM" id="SSF55729">
    <property type="entry name" value="Acyl-CoA N-acyltransferases (Nat)"/>
    <property type="match status" value="1"/>
</dbReference>
<evidence type="ECO:0000313" key="3">
    <source>
        <dbReference type="Proteomes" id="UP000184447"/>
    </source>
</evidence>
<dbReference type="GO" id="GO:0008999">
    <property type="term" value="F:protein-N-terminal-alanine acetyltransferase activity"/>
    <property type="evidence" value="ECO:0007669"/>
    <property type="project" value="TreeGrafter"/>
</dbReference>
<keyword evidence="3" id="KW-1185">Reference proteome</keyword>
<dbReference type="STRING" id="1121316.SAMN02745207_00795"/>
<dbReference type="GO" id="GO:0005737">
    <property type="term" value="C:cytoplasm"/>
    <property type="evidence" value="ECO:0007669"/>
    <property type="project" value="TreeGrafter"/>
</dbReference>
<organism evidence="2 3">
    <name type="scientific">Clostridium grantii DSM 8605</name>
    <dbReference type="NCBI Taxonomy" id="1121316"/>
    <lineage>
        <taxon>Bacteria</taxon>
        <taxon>Bacillati</taxon>
        <taxon>Bacillota</taxon>
        <taxon>Clostridia</taxon>
        <taxon>Eubacteriales</taxon>
        <taxon>Clostridiaceae</taxon>
        <taxon>Clostridium</taxon>
    </lineage>
</organism>
<dbReference type="Proteomes" id="UP000184447">
    <property type="component" value="Unassembled WGS sequence"/>
</dbReference>
<reference evidence="2 3" key="1">
    <citation type="submission" date="2016-11" db="EMBL/GenBank/DDBJ databases">
        <authorList>
            <person name="Jaros S."/>
            <person name="Januszkiewicz K."/>
            <person name="Wedrychowicz H."/>
        </authorList>
    </citation>
    <scope>NUCLEOTIDE SEQUENCE [LARGE SCALE GENOMIC DNA]</scope>
    <source>
        <strain evidence="2 3">DSM 8605</strain>
    </source>
</reference>
<dbReference type="InterPro" id="IPR051531">
    <property type="entry name" value="N-acetyltransferase"/>
</dbReference>
<dbReference type="Gene3D" id="3.40.630.30">
    <property type="match status" value="1"/>
</dbReference>
<dbReference type="AlphaFoldDB" id="A0A1M5S7H7"/>
<dbReference type="PANTHER" id="PTHR43792">
    <property type="entry name" value="GNAT FAMILY, PUTATIVE (AFU_ORTHOLOGUE AFUA_3G00765)-RELATED-RELATED"/>
    <property type="match status" value="1"/>
</dbReference>
<accession>A0A1M5S7H7</accession>
<dbReference type="PROSITE" id="PS51186">
    <property type="entry name" value="GNAT"/>
    <property type="match status" value="1"/>
</dbReference>
<protein>
    <submittedName>
        <fullName evidence="2">Ribosomal-protein-alanine N-acetyltransferase</fullName>
    </submittedName>
</protein>